<dbReference type="SMART" id="SM00112">
    <property type="entry name" value="CA"/>
    <property type="match status" value="2"/>
</dbReference>
<dbReference type="InterPro" id="IPR015919">
    <property type="entry name" value="Cadherin-like_sf"/>
</dbReference>
<sequence length="409" mass="45613">MVLPSSMRIRSDYDKNKILHYTLQGPGANEEPLNRFTVDQHTGLVYIQGTLDREEKETYILTGLALFSNGSVAEGKIDLSFEVEDENDNPPVFVDVPPATVIESSPAGTLVGVVKATDADKANYYHSKIAYSIEKQEPSDGRDLFYIDRENGTIYVKENTTDREYACSIVENTADVEVMRFKTLDADEERTDNWLAVFDIVTGNEDGIFSIKTDPHTNEGILLLNPKENPLKEVIAVYTATDVDTEKPAKNVRYAKGYDPENWLLIDSETAEIRLQKVPDRESPYLCFLIPTDNPPKMSTGTIALQVGDVNDNCPTLTKQKEHICSDTEILTVTAVDPDGDPNSAPFNFLVVSGKSQGEWRVEPLNGTSTSLRTLKALWPGHYQVVFIIEDQQGLVCPDPQYLDLHVCL</sequence>
<dbReference type="OrthoDB" id="8961010at2759"/>
<keyword evidence="4" id="KW-0677">Repeat</keyword>
<reference evidence="12 13" key="1">
    <citation type="submission" date="2020-03" db="EMBL/GenBank/DDBJ databases">
        <title>Dissostichus mawsoni Genome sequencing and assembly.</title>
        <authorList>
            <person name="Park H."/>
        </authorList>
    </citation>
    <scope>NUCLEOTIDE SEQUENCE [LARGE SCALE GENOMIC DNA]</scope>
    <source>
        <strain evidence="12">DM0001</strain>
        <tissue evidence="12">Muscle</tissue>
    </source>
</reference>
<dbReference type="Gene3D" id="2.60.40.60">
    <property type="entry name" value="Cadherins"/>
    <property type="match status" value="5"/>
</dbReference>
<keyword evidence="3" id="KW-0812">Transmembrane</keyword>
<evidence type="ECO:0000256" key="6">
    <source>
        <dbReference type="ARBA" id="ARBA00022889"/>
    </source>
</evidence>
<evidence type="ECO:0000256" key="8">
    <source>
        <dbReference type="ARBA" id="ARBA00023136"/>
    </source>
</evidence>
<dbReference type="GO" id="GO:0005509">
    <property type="term" value="F:calcium ion binding"/>
    <property type="evidence" value="ECO:0007669"/>
    <property type="project" value="UniProtKB-UniRule"/>
</dbReference>
<dbReference type="EMBL" id="JAAKFY010000025">
    <property type="protein sequence ID" value="KAF3835609.1"/>
    <property type="molecule type" value="Genomic_DNA"/>
</dbReference>
<dbReference type="FunFam" id="2.60.40.60:FF:000019">
    <property type="entry name" value="Cadherin 2"/>
    <property type="match status" value="1"/>
</dbReference>
<organism evidence="12 13">
    <name type="scientific">Dissostichus mawsoni</name>
    <name type="common">Antarctic cod</name>
    <dbReference type="NCBI Taxonomy" id="36200"/>
    <lineage>
        <taxon>Eukaryota</taxon>
        <taxon>Metazoa</taxon>
        <taxon>Chordata</taxon>
        <taxon>Craniata</taxon>
        <taxon>Vertebrata</taxon>
        <taxon>Euteleostomi</taxon>
        <taxon>Actinopterygii</taxon>
        <taxon>Neopterygii</taxon>
        <taxon>Teleostei</taxon>
        <taxon>Neoteleostei</taxon>
        <taxon>Acanthomorphata</taxon>
        <taxon>Eupercaria</taxon>
        <taxon>Perciformes</taxon>
        <taxon>Notothenioidei</taxon>
        <taxon>Nototheniidae</taxon>
        <taxon>Dissostichus</taxon>
    </lineage>
</organism>
<dbReference type="InterPro" id="IPR002126">
    <property type="entry name" value="Cadherin-like_dom"/>
</dbReference>
<dbReference type="Proteomes" id="UP000518266">
    <property type="component" value="Unassembled WGS sequence"/>
</dbReference>
<dbReference type="PROSITE" id="PS00232">
    <property type="entry name" value="CADHERIN_1"/>
    <property type="match status" value="1"/>
</dbReference>
<dbReference type="InterPro" id="IPR050971">
    <property type="entry name" value="Cadherin-domain_protein"/>
</dbReference>
<proteinExistence type="predicted"/>
<name>A0A7J5XG56_DISMA</name>
<keyword evidence="8" id="KW-0472">Membrane</keyword>
<evidence type="ECO:0000256" key="1">
    <source>
        <dbReference type="ARBA" id="ARBA00004236"/>
    </source>
</evidence>
<dbReference type="PRINTS" id="PR00205">
    <property type="entry name" value="CADHERIN"/>
</dbReference>
<evidence type="ECO:0000313" key="12">
    <source>
        <dbReference type="EMBL" id="KAF3835609.1"/>
    </source>
</evidence>
<accession>A0A7J5XG56</accession>
<evidence type="ECO:0000256" key="10">
    <source>
        <dbReference type="PROSITE-ProRule" id="PRU00043"/>
    </source>
</evidence>
<dbReference type="InterPro" id="IPR020894">
    <property type="entry name" value="Cadherin_CS"/>
</dbReference>
<dbReference type="GO" id="GO:0030057">
    <property type="term" value="C:desmosome"/>
    <property type="evidence" value="ECO:0007669"/>
    <property type="project" value="TreeGrafter"/>
</dbReference>
<protein>
    <recommendedName>
        <fullName evidence="11">Cadherin domain-containing protein</fullName>
    </recommendedName>
</protein>
<dbReference type="CDD" id="cd11304">
    <property type="entry name" value="Cadherin_repeat"/>
    <property type="match status" value="4"/>
</dbReference>
<dbReference type="SUPFAM" id="SSF49313">
    <property type="entry name" value="Cadherin-like"/>
    <property type="match status" value="4"/>
</dbReference>
<keyword evidence="6" id="KW-0130">Cell adhesion</keyword>
<keyword evidence="7" id="KW-1133">Transmembrane helix</keyword>
<feature type="domain" description="Cadherin" evidence="11">
    <location>
        <begin position="235"/>
        <end position="317"/>
    </location>
</feature>
<evidence type="ECO:0000256" key="2">
    <source>
        <dbReference type="ARBA" id="ARBA00022475"/>
    </source>
</evidence>
<feature type="domain" description="Cadherin" evidence="11">
    <location>
        <begin position="93"/>
        <end position="217"/>
    </location>
</feature>
<keyword evidence="5 10" id="KW-0106">Calcium</keyword>
<evidence type="ECO:0000256" key="9">
    <source>
        <dbReference type="ARBA" id="ARBA00023180"/>
    </source>
</evidence>
<dbReference type="GO" id="GO:0005886">
    <property type="term" value="C:plasma membrane"/>
    <property type="evidence" value="ECO:0007669"/>
    <property type="project" value="UniProtKB-SubCell"/>
</dbReference>
<dbReference type="FunFam" id="2.60.40.60:FF:000011">
    <property type="entry name" value="Cadherin 1"/>
    <property type="match status" value="1"/>
</dbReference>
<keyword evidence="13" id="KW-1185">Reference proteome</keyword>
<dbReference type="GO" id="GO:0045216">
    <property type="term" value="P:cell-cell junction organization"/>
    <property type="evidence" value="ECO:0007669"/>
    <property type="project" value="UniProtKB-ARBA"/>
</dbReference>
<keyword evidence="2" id="KW-1003">Cell membrane</keyword>
<dbReference type="PROSITE" id="PS50268">
    <property type="entry name" value="CADHERIN_2"/>
    <property type="match status" value="3"/>
</dbReference>
<dbReference type="PANTHER" id="PTHR24025">
    <property type="entry name" value="DESMOGLEIN FAMILY MEMBER"/>
    <property type="match status" value="1"/>
</dbReference>
<evidence type="ECO:0000313" key="13">
    <source>
        <dbReference type="Proteomes" id="UP000518266"/>
    </source>
</evidence>
<dbReference type="GO" id="GO:0060027">
    <property type="term" value="P:convergent extension involved in gastrulation"/>
    <property type="evidence" value="ECO:0007669"/>
    <property type="project" value="UniProtKB-ARBA"/>
</dbReference>
<comment type="caution">
    <text evidence="12">The sequence shown here is derived from an EMBL/GenBank/DDBJ whole genome shotgun (WGS) entry which is preliminary data.</text>
</comment>
<evidence type="ECO:0000256" key="7">
    <source>
        <dbReference type="ARBA" id="ARBA00022989"/>
    </source>
</evidence>
<evidence type="ECO:0000256" key="3">
    <source>
        <dbReference type="ARBA" id="ARBA00022692"/>
    </source>
</evidence>
<comment type="subcellular location">
    <subcellularLocation>
        <location evidence="1">Cell membrane</location>
    </subcellularLocation>
</comment>
<evidence type="ECO:0000256" key="5">
    <source>
        <dbReference type="ARBA" id="ARBA00022837"/>
    </source>
</evidence>
<feature type="domain" description="Cadherin" evidence="11">
    <location>
        <begin position="11"/>
        <end position="93"/>
    </location>
</feature>
<evidence type="ECO:0000259" key="11">
    <source>
        <dbReference type="PROSITE" id="PS50268"/>
    </source>
</evidence>
<keyword evidence="9" id="KW-0325">Glycoprotein</keyword>
<dbReference type="Pfam" id="PF00028">
    <property type="entry name" value="Cadherin"/>
    <property type="match status" value="1"/>
</dbReference>
<gene>
    <name evidence="12" type="ORF">F7725_028167</name>
</gene>
<evidence type="ECO:0000256" key="4">
    <source>
        <dbReference type="ARBA" id="ARBA00022737"/>
    </source>
</evidence>
<dbReference type="PANTHER" id="PTHR24025:SF1">
    <property type="entry name" value="DESMOGLEIN-2"/>
    <property type="match status" value="1"/>
</dbReference>
<dbReference type="AlphaFoldDB" id="A0A7J5XG56"/>
<dbReference type="GO" id="GO:0007156">
    <property type="term" value="P:homophilic cell adhesion via plasma membrane adhesion molecules"/>
    <property type="evidence" value="ECO:0007669"/>
    <property type="project" value="InterPro"/>
</dbReference>